<dbReference type="SMART" id="SM00850">
    <property type="entry name" value="LytTR"/>
    <property type="match status" value="1"/>
</dbReference>
<dbReference type="Gene3D" id="2.40.50.40">
    <property type="match status" value="1"/>
</dbReference>
<dbReference type="EMBL" id="AEUZ02000001">
    <property type="protein sequence ID" value="EHJ57061.1"/>
    <property type="molecule type" value="Genomic_DNA"/>
</dbReference>
<dbReference type="GO" id="GO:0003677">
    <property type="term" value="F:DNA binding"/>
    <property type="evidence" value="ECO:0007669"/>
    <property type="project" value="InterPro"/>
</dbReference>
<evidence type="ECO:0000259" key="2">
    <source>
        <dbReference type="PROSITE" id="PS50110"/>
    </source>
</evidence>
<sequence length="236" mass="27767">MNILIVDDEPLARNELTFLLKRFSSKNQINEASNIREAQSCLLQEQYDLVFIDIHLGKESGMTLAKIMNQMKKPPKIIFATAYDQYALEAFEQNAQDYLLKPYDYDRLCKSLEKVTNHIQKSKSHQESRQVFSVCYDEKVVMVKKQEIISIEAMQGKTILYTPKTSFYSDQTLQKWLSKLPKDQFLKVHRSYIINIREIKTIEPWFNQTLRLHMSNHQAIPVSRSHVKMLKSKLDF</sequence>
<dbReference type="InterPro" id="IPR007492">
    <property type="entry name" value="LytTR_DNA-bd_dom"/>
</dbReference>
<accession>G5KHH8</accession>
<dbReference type="InterPro" id="IPR011006">
    <property type="entry name" value="CheY-like_superfamily"/>
</dbReference>
<dbReference type="SUPFAM" id="SSF52172">
    <property type="entry name" value="CheY-like"/>
    <property type="match status" value="1"/>
</dbReference>
<evidence type="ECO:0000313" key="4">
    <source>
        <dbReference type="EMBL" id="EHJ57061.1"/>
    </source>
</evidence>
<feature type="domain" description="HTH LytTR-type" evidence="3">
    <location>
        <begin position="132"/>
        <end position="236"/>
    </location>
</feature>
<dbReference type="GO" id="GO:0000156">
    <property type="term" value="F:phosphorelay response regulator activity"/>
    <property type="evidence" value="ECO:0007669"/>
    <property type="project" value="InterPro"/>
</dbReference>
<dbReference type="SMART" id="SM00448">
    <property type="entry name" value="REC"/>
    <property type="match status" value="1"/>
</dbReference>
<feature type="domain" description="Response regulatory" evidence="2">
    <location>
        <begin position="2"/>
        <end position="116"/>
    </location>
</feature>
<dbReference type="PANTHER" id="PTHR37299">
    <property type="entry name" value="TRANSCRIPTIONAL REGULATOR-RELATED"/>
    <property type="match status" value="1"/>
</dbReference>
<dbReference type="Proteomes" id="UP000005388">
    <property type="component" value="Unassembled WGS sequence"/>
</dbReference>
<evidence type="ECO:0000256" key="1">
    <source>
        <dbReference type="PROSITE-ProRule" id="PRU00169"/>
    </source>
</evidence>
<name>G5KHH8_9STRE</name>
<dbReference type="Gene3D" id="3.40.50.2300">
    <property type="match status" value="1"/>
</dbReference>
<dbReference type="InterPro" id="IPR001789">
    <property type="entry name" value="Sig_transdc_resp-reg_receiver"/>
</dbReference>
<dbReference type="RefSeq" id="WP_006739792.1">
    <property type="nucleotide sequence ID" value="NZ_AEUZ02000001.1"/>
</dbReference>
<dbReference type="Pfam" id="PF00072">
    <property type="entry name" value="Response_reg"/>
    <property type="match status" value="1"/>
</dbReference>
<dbReference type="STRING" id="764291.STRUR_1493"/>
<evidence type="ECO:0000313" key="5">
    <source>
        <dbReference type="Proteomes" id="UP000005388"/>
    </source>
</evidence>
<gene>
    <name evidence="4" type="primary">lytT_1</name>
    <name evidence="4" type="ORF">STRUR_1493</name>
</gene>
<comment type="caution">
    <text evidence="4">The sequence shown here is derived from an EMBL/GenBank/DDBJ whole genome shotgun (WGS) entry which is preliminary data.</text>
</comment>
<dbReference type="PANTHER" id="PTHR37299:SF1">
    <property type="entry name" value="STAGE 0 SPORULATION PROTEIN A HOMOLOG"/>
    <property type="match status" value="1"/>
</dbReference>
<dbReference type="Pfam" id="PF04397">
    <property type="entry name" value="LytTR"/>
    <property type="match status" value="1"/>
</dbReference>
<keyword evidence="5" id="KW-1185">Reference proteome</keyword>
<proteinExistence type="predicted"/>
<organism evidence="4 5">
    <name type="scientific">Streptococcus urinalis 2285-97</name>
    <dbReference type="NCBI Taxonomy" id="764291"/>
    <lineage>
        <taxon>Bacteria</taxon>
        <taxon>Bacillati</taxon>
        <taxon>Bacillota</taxon>
        <taxon>Bacilli</taxon>
        <taxon>Lactobacillales</taxon>
        <taxon>Streptococcaceae</taxon>
        <taxon>Streptococcus</taxon>
    </lineage>
</organism>
<reference evidence="4 5" key="1">
    <citation type="journal article" date="2014" name="Int. J. Syst. Evol. Microbiol.">
        <title>Phylogenomics and the dynamic genome evolution of the genus Streptococcus.</title>
        <authorList>
            <consortium name="The Broad Institute Genome Sequencing Platform"/>
            <person name="Richards V.P."/>
            <person name="Palmer S.R."/>
            <person name="Pavinski Bitar P.D."/>
            <person name="Qin X."/>
            <person name="Weinstock G.M."/>
            <person name="Highlander S.K."/>
            <person name="Town C.D."/>
            <person name="Burne R.A."/>
            <person name="Stanhope M.J."/>
        </authorList>
    </citation>
    <scope>NUCLEOTIDE SEQUENCE [LARGE SCALE GENOMIC DNA]</scope>
    <source>
        <strain evidence="4 5">2285-97</strain>
    </source>
</reference>
<dbReference type="PROSITE" id="PS50930">
    <property type="entry name" value="HTH_LYTTR"/>
    <property type="match status" value="1"/>
</dbReference>
<dbReference type="AlphaFoldDB" id="G5KHH8"/>
<evidence type="ECO:0000259" key="3">
    <source>
        <dbReference type="PROSITE" id="PS50930"/>
    </source>
</evidence>
<dbReference type="InterPro" id="IPR046947">
    <property type="entry name" value="LytR-like"/>
</dbReference>
<keyword evidence="1" id="KW-0597">Phosphoprotein</keyword>
<protein>
    <submittedName>
        <fullName evidence="4">Sensory transduction protein LytT</fullName>
    </submittedName>
</protein>
<dbReference type="PROSITE" id="PS50110">
    <property type="entry name" value="RESPONSE_REGULATORY"/>
    <property type="match status" value="1"/>
</dbReference>
<feature type="modified residue" description="4-aspartylphosphate" evidence="1">
    <location>
        <position position="53"/>
    </location>
</feature>
<dbReference type="eggNOG" id="COG3279">
    <property type="taxonomic scope" value="Bacteria"/>
</dbReference>
<dbReference type="Gene3D" id="2.20.25.10">
    <property type="match status" value="1"/>
</dbReference>